<keyword evidence="1" id="KW-0479">Metal-binding</keyword>
<evidence type="ECO:0000259" key="2">
    <source>
        <dbReference type="PROSITE" id="PS50119"/>
    </source>
</evidence>
<dbReference type="PROSITE" id="PS50119">
    <property type="entry name" value="ZF_BBOX"/>
    <property type="match status" value="1"/>
</dbReference>
<keyword evidence="1" id="KW-0862">Zinc</keyword>
<dbReference type="Pfam" id="PF22586">
    <property type="entry name" value="ANCHR-like_BBOX"/>
    <property type="match status" value="1"/>
</dbReference>
<dbReference type="PANTHER" id="PTHR25462">
    <property type="entry name" value="BONUS, ISOFORM C-RELATED"/>
    <property type="match status" value="1"/>
</dbReference>
<dbReference type="Proteomes" id="UP000596742">
    <property type="component" value="Unassembled WGS sequence"/>
</dbReference>
<comment type="caution">
    <text evidence="3">The sequence shown here is derived from an EMBL/GenBank/DDBJ whole genome shotgun (WGS) entry which is preliminary data.</text>
</comment>
<gene>
    <name evidence="3" type="ORF">MGAL_10B020300</name>
</gene>
<keyword evidence="4" id="KW-1185">Reference proteome</keyword>
<dbReference type="InterPro" id="IPR047153">
    <property type="entry name" value="TRIM45/56/19-like"/>
</dbReference>
<feature type="non-terminal residue" evidence="3">
    <location>
        <position position="419"/>
    </location>
</feature>
<dbReference type="AlphaFoldDB" id="A0A8B6H3F1"/>
<accession>A0A8B6H3F1</accession>
<evidence type="ECO:0000313" key="4">
    <source>
        <dbReference type="Proteomes" id="UP000596742"/>
    </source>
</evidence>
<protein>
    <recommendedName>
        <fullName evidence="2">B box-type domain-containing protein</fullName>
    </recommendedName>
</protein>
<name>A0A8B6H3F1_MYTGA</name>
<dbReference type="GO" id="GO:0008270">
    <property type="term" value="F:zinc ion binding"/>
    <property type="evidence" value="ECO:0007669"/>
    <property type="project" value="UniProtKB-KW"/>
</dbReference>
<evidence type="ECO:0000313" key="3">
    <source>
        <dbReference type="EMBL" id="VDI73229.1"/>
    </source>
</evidence>
<dbReference type="PANTHER" id="PTHR25462:SF296">
    <property type="entry name" value="MEIOTIC P26, ISOFORM F"/>
    <property type="match status" value="1"/>
</dbReference>
<feature type="domain" description="B box-type" evidence="2">
    <location>
        <begin position="6"/>
        <end position="56"/>
    </location>
</feature>
<dbReference type="EMBL" id="UYJE01009404">
    <property type="protein sequence ID" value="VDI73229.1"/>
    <property type="molecule type" value="Genomic_DNA"/>
</dbReference>
<proteinExistence type="predicted"/>
<keyword evidence="1" id="KW-0863">Zinc-finger</keyword>
<sequence length="419" mass="47481">MSTTTSTVIVCAVCDGQSITQNAVTWCPDCDEAYCSKCLKHHGIAKATRGHSVIEIEHYRELPPFIFEVKTECGTHRARCQLYCKKHECPCCIKCIDSEHKKCEDLLPLEDVVSGSKSSSALDDLQQRIGDLKKFFENIVSEKKKNSEEITKSSKKLEIEIKQFRLRLNTRLDVLEAGLLKSLSDSEKEIHNSITGLADKLIANEKRMQTLLSGITSMKQHASELQTFFAIREIEKEVQIEEQKTKELAKIDDLNIQTLSLTFDCKLQHLLDALESFGNISNTSLPTKIYYQNTKEKQAQIITERLLRKKLNLKKTFEMRREGHNWCGGTTLLPNNKLLMLEVPVYTFTVKPGTYHEFIDLDDDACDGFLVVLNQDGSLDRKVRVSSWSYSIAAINSTIVAVTSSRHSKIVIVNLLDKS</sequence>
<dbReference type="GO" id="GO:0061630">
    <property type="term" value="F:ubiquitin protein ligase activity"/>
    <property type="evidence" value="ECO:0007669"/>
    <property type="project" value="TreeGrafter"/>
</dbReference>
<dbReference type="OrthoDB" id="10066958at2759"/>
<evidence type="ECO:0000256" key="1">
    <source>
        <dbReference type="PROSITE-ProRule" id="PRU00024"/>
    </source>
</evidence>
<dbReference type="CDD" id="cd19757">
    <property type="entry name" value="Bbox1"/>
    <property type="match status" value="1"/>
</dbReference>
<dbReference type="Gene3D" id="3.30.160.60">
    <property type="entry name" value="Classic Zinc Finger"/>
    <property type="match status" value="1"/>
</dbReference>
<organism evidence="3 4">
    <name type="scientific">Mytilus galloprovincialis</name>
    <name type="common">Mediterranean mussel</name>
    <dbReference type="NCBI Taxonomy" id="29158"/>
    <lineage>
        <taxon>Eukaryota</taxon>
        <taxon>Metazoa</taxon>
        <taxon>Spiralia</taxon>
        <taxon>Lophotrochozoa</taxon>
        <taxon>Mollusca</taxon>
        <taxon>Bivalvia</taxon>
        <taxon>Autobranchia</taxon>
        <taxon>Pteriomorphia</taxon>
        <taxon>Mytilida</taxon>
        <taxon>Mytiloidea</taxon>
        <taxon>Mytilidae</taxon>
        <taxon>Mytilinae</taxon>
        <taxon>Mytilus</taxon>
    </lineage>
</organism>
<reference evidence="3" key="1">
    <citation type="submission" date="2018-11" db="EMBL/GenBank/DDBJ databases">
        <authorList>
            <person name="Alioto T."/>
            <person name="Alioto T."/>
        </authorList>
    </citation>
    <scope>NUCLEOTIDE SEQUENCE</scope>
</reference>
<dbReference type="InterPro" id="IPR000315">
    <property type="entry name" value="Znf_B-box"/>
</dbReference>